<reference evidence="4 5" key="1">
    <citation type="submission" date="2018-01" db="EMBL/GenBank/DDBJ databases">
        <title>Tropical forage species Digitaria eriantha prevents oxidative stress under low temperature conditions by the incorporation of polyhydroxybutyrate-producing endophytic bacteria.</title>
        <authorList>
            <person name="Stritzler M."/>
            <person name="Ayub N."/>
        </authorList>
    </citation>
    <scope>NUCLEOTIDE SEQUENCE [LARGE SCALE GENOMIC DNA]</scope>
    <source>
        <strain evidence="4 5">FR1</strain>
    </source>
</reference>
<dbReference type="InterPro" id="IPR052932">
    <property type="entry name" value="OprB_Porin"/>
</dbReference>
<evidence type="ECO:0000313" key="5">
    <source>
        <dbReference type="Proteomes" id="UP000235315"/>
    </source>
</evidence>
<feature type="chain" id="PRO_5045000508" evidence="2">
    <location>
        <begin position="27"/>
        <end position="513"/>
    </location>
</feature>
<protein>
    <submittedName>
        <fullName evidence="4">Porin</fullName>
    </submittedName>
</protein>
<dbReference type="Pfam" id="PF04966">
    <property type="entry name" value="OprB"/>
    <property type="match status" value="1"/>
</dbReference>
<accession>A0ABM6R1E7</accession>
<feature type="region of interest" description="Disordered" evidence="3">
    <location>
        <begin position="28"/>
        <end position="55"/>
    </location>
</feature>
<proteinExistence type="inferred from homology"/>
<dbReference type="RefSeq" id="WP_014338881.1">
    <property type="nucleotide sequence ID" value="NC_016830.1"/>
</dbReference>
<dbReference type="InterPro" id="IPR038673">
    <property type="entry name" value="OprB_sf"/>
</dbReference>
<feature type="region of interest" description="Disordered" evidence="3">
    <location>
        <begin position="73"/>
        <end position="104"/>
    </location>
</feature>
<dbReference type="Gene3D" id="2.40.160.180">
    <property type="entry name" value="Carbohydrate-selective porin OprB"/>
    <property type="match status" value="1"/>
</dbReference>
<gene>
    <name evidence="4" type="ORF">C1C98_18595</name>
</gene>
<feature type="signal peptide" evidence="2">
    <location>
        <begin position="1"/>
        <end position="26"/>
    </location>
</feature>
<dbReference type="InterPro" id="IPR007049">
    <property type="entry name" value="Carb-sel_porin_OprB"/>
</dbReference>
<evidence type="ECO:0000313" key="4">
    <source>
        <dbReference type="EMBL" id="AUO47311.1"/>
    </source>
</evidence>
<keyword evidence="2" id="KW-0732">Signal</keyword>
<evidence type="ECO:0000256" key="1">
    <source>
        <dbReference type="ARBA" id="ARBA00008769"/>
    </source>
</evidence>
<keyword evidence="5" id="KW-1185">Reference proteome</keyword>
<dbReference type="Proteomes" id="UP000235315">
    <property type="component" value="Chromosome"/>
</dbReference>
<evidence type="ECO:0000256" key="2">
    <source>
        <dbReference type="RuleBase" id="RU363072"/>
    </source>
</evidence>
<dbReference type="PANTHER" id="PTHR37944:SF1">
    <property type="entry name" value="PORIN B"/>
    <property type="match status" value="1"/>
</dbReference>
<sequence length="513" mass="54841">MKRLINVARAKTIVVTLGFSALTATAADSGPQAPIARSETTSTTQDVPASVSTNNSIDPAKKLIRGVFLQAQTETGQNPPGVASVSVRPPSDIPPPTRKGPLSELGDELEKQGFTFGLFFTNGYFTNPSAGIKPGSSMDSPALFMSVNADLAKLIGVPNTQLHITEAWEPLSQNNGDYSYKVGSSLAPFPATTTSSNLVKMTLSHELFDNQLHVEYGRMNLGDDFMVSTMCAGCITSTPLITVGVPPFDKSLWGARIAYKLSPHVRLGLGVTEDNYGLFSQSSGWDWTSNTRKGWIWLGNMSYASDFSNSRYPLNAEVGVYHNTSPYTDDLYNTDGSTQSQNPFGTAVKHDSGTSGFYGQARKVIWTEENADGLVPPNVALYGGAFITPGSGQSFPLELYAGAEYGGFVKGNPAALVGSTVRYIQLSEGRALNEQQTSAASGWGDDNVHRDTFTFDVHGQYGLAPGVLANASAQYFLNPNRQGPNALVGPTQSGWLFALTFVIDIGHISGLSR</sequence>
<comment type="similarity">
    <text evidence="1 2">Belongs to the OprB family.</text>
</comment>
<name>A0ABM6R1E7_PSEO1</name>
<dbReference type="EMBL" id="CP025738">
    <property type="protein sequence ID" value="AUO47311.1"/>
    <property type="molecule type" value="Genomic_DNA"/>
</dbReference>
<evidence type="ECO:0000256" key="3">
    <source>
        <dbReference type="SAM" id="MobiDB-lite"/>
    </source>
</evidence>
<feature type="compositionally biased region" description="Polar residues" evidence="3">
    <location>
        <begin position="38"/>
        <end position="55"/>
    </location>
</feature>
<dbReference type="PANTHER" id="PTHR37944">
    <property type="entry name" value="PORIN B"/>
    <property type="match status" value="1"/>
</dbReference>
<organism evidence="4 5">
    <name type="scientific">Pseudomonas ogarae (strain DSM 112162 / CECT 30235 / F113)</name>
    <dbReference type="NCBI Taxonomy" id="1114970"/>
    <lineage>
        <taxon>Bacteria</taxon>
        <taxon>Pseudomonadati</taxon>
        <taxon>Pseudomonadota</taxon>
        <taxon>Gammaproteobacteria</taxon>
        <taxon>Pseudomonadales</taxon>
        <taxon>Pseudomonadaceae</taxon>
        <taxon>Pseudomonas</taxon>
    </lineage>
</organism>